<dbReference type="AlphaFoldDB" id="A0A5B1LZG0"/>
<evidence type="ECO:0000313" key="2">
    <source>
        <dbReference type="Proteomes" id="UP000324351"/>
    </source>
</evidence>
<dbReference type="Proteomes" id="UP000324351">
    <property type="component" value="Unassembled WGS sequence"/>
</dbReference>
<name>A0A5B1LZG0_9ACTN</name>
<reference evidence="1 2" key="1">
    <citation type="submission" date="2019-09" db="EMBL/GenBank/DDBJ databases">
        <title>Nocardioides panacisoli sp. nov., isolated from the soil of a ginseng field.</title>
        <authorList>
            <person name="Cho C."/>
        </authorList>
    </citation>
    <scope>NUCLEOTIDE SEQUENCE [LARGE SCALE GENOMIC DNA]</scope>
    <source>
        <strain evidence="1 2">BN140041</strain>
    </source>
</reference>
<organism evidence="1 2">
    <name type="scientific">Nocardioides antri</name>
    <dbReference type="NCBI Taxonomy" id="2607659"/>
    <lineage>
        <taxon>Bacteria</taxon>
        <taxon>Bacillati</taxon>
        <taxon>Actinomycetota</taxon>
        <taxon>Actinomycetes</taxon>
        <taxon>Propionibacteriales</taxon>
        <taxon>Nocardioidaceae</taxon>
        <taxon>Nocardioides</taxon>
    </lineage>
</organism>
<sequence>MASPTSDQELGRALVYTSLLGRMVPRRHPDDLCVCGHPRKAHEHLRRGTDCALCPAGGCSRFRRA</sequence>
<evidence type="ECO:0000313" key="1">
    <source>
        <dbReference type="EMBL" id="KAA1425826.1"/>
    </source>
</evidence>
<comment type="caution">
    <text evidence="1">The sequence shown here is derived from an EMBL/GenBank/DDBJ whole genome shotgun (WGS) entry which is preliminary data.</text>
</comment>
<gene>
    <name evidence="1" type="ORF">F0U47_15870</name>
</gene>
<accession>A0A5B1LZG0</accession>
<reference evidence="1 2" key="2">
    <citation type="submission" date="2019-09" db="EMBL/GenBank/DDBJ databases">
        <authorList>
            <person name="Jin C."/>
        </authorList>
    </citation>
    <scope>NUCLEOTIDE SEQUENCE [LARGE SCALE GENOMIC DNA]</scope>
    <source>
        <strain evidence="1 2">BN140041</strain>
    </source>
</reference>
<proteinExistence type="predicted"/>
<dbReference type="EMBL" id="VUJW01000010">
    <property type="protein sequence ID" value="KAA1425826.1"/>
    <property type="molecule type" value="Genomic_DNA"/>
</dbReference>
<keyword evidence="2" id="KW-1185">Reference proteome</keyword>
<protein>
    <submittedName>
        <fullName evidence="1">Uncharacterized protein</fullName>
    </submittedName>
</protein>